<protein>
    <recommendedName>
        <fullName evidence="3">histidine kinase</fullName>
        <ecNumber evidence="3">2.7.13.3</ecNumber>
    </recommendedName>
</protein>
<name>A0A7W8D8X7_9GAMM</name>
<evidence type="ECO:0000256" key="3">
    <source>
        <dbReference type="ARBA" id="ARBA00012438"/>
    </source>
</evidence>
<dbReference type="InterPro" id="IPR003594">
    <property type="entry name" value="HATPase_dom"/>
</dbReference>
<dbReference type="SUPFAM" id="SSF47384">
    <property type="entry name" value="Homodimeric domain of signal transducing histidine kinase"/>
    <property type="match status" value="1"/>
</dbReference>
<keyword evidence="6 11" id="KW-0812">Transmembrane</keyword>
<dbReference type="Pfam" id="PF00512">
    <property type="entry name" value="HisKA"/>
    <property type="match status" value="1"/>
</dbReference>
<dbReference type="CDD" id="cd00082">
    <property type="entry name" value="HisKA"/>
    <property type="match status" value="1"/>
</dbReference>
<sequence length="421" mass="46455">MLSFLLLGFGLTTLFAVSTLVLRARAEAGLVDDWLQQEARNFVAFKRENPDPGANYTLSAQAIELLIARPTSPSIPFEWAALKTGVYDLRDPDAVGRDANYKLAVERQADMVGFLRYNTGNQTLDLQQLLVLLGGSVVLFTLFAWLIGLWSSRRVIRPVADLAARVGRFRGQSRPDRLAPHFEDDEVGQLASALDDYADQLTERVTRDREFNADVSHELRTPLAVIRGATELLLAAPDLSEKMRQRLLRIDRATQQCTDLTTALLMLSRNERGSGNTDIRRLVEQQVDANRLHLANKPVTVRAEGQSDVHIDAPEAVLAVALGNLIGNACKYTPSGEVVVTVLADRVEVADTGPGISVEDAERLFERGYRGSSSEGSKGAGIGLAIVRRLCELYGWRASIRPRDDMAGAIATLEFEPYRKR</sequence>
<dbReference type="Pfam" id="PF00672">
    <property type="entry name" value="HAMP"/>
    <property type="match status" value="1"/>
</dbReference>
<comment type="caution">
    <text evidence="14">The sequence shown here is derived from an EMBL/GenBank/DDBJ whole genome shotgun (WGS) entry which is preliminary data.</text>
</comment>
<dbReference type="Gene3D" id="6.10.340.10">
    <property type="match status" value="1"/>
</dbReference>
<feature type="domain" description="Histidine kinase" evidence="12">
    <location>
        <begin position="214"/>
        <end position="419"/>
    </location>
</feature>
<keyword evidence="4" id="KW-0597">Phosphoprotein</keyword>
<dbReference type="AlphaFoldDB" id="A0A7W8D8X7"/>
<dbReference type="PROSITE" id="PS50885">
    <property type="entry name" value="HAMP"/>
    <property type="match status" value="1"/>
</dbReference>
<dbReference type="GO" id="GO:0005886">
    <property type="term" value="C:plasma membrane"/>
    <property type="evidence" value="ECO:0007669"/>
    <property type="project" value="TreeGrafter"/>
</dbReference>
<organism evidence="14 15">
    <name type="scientific">Chiayiivirga flava</name>
    <dbReference type="NCBI Taxonomy" id="659595"/>
    <lineage>
        <taxon>Bacteria</taxon>
        <taxon>Pseudomonadati</taxon>
        <taxon>Pseudomonadota</taxon>
        <taxon>Gammaproteobacteria</taxon>
        <taxon>Lysobacterales</taxon>
        <taxon>Lysobacteraceae</taxon>
        <taxon>Chiayiivirga</taxon>
    </lineage>
</organism>
<dbReference type="PANTHER" id="PTHR45436">
    <property type="entry name" value="SENSOR HISTIDINE KINASE YKOH"/>
    <property type="match status" value="1"/>
</dbReference>
<dbReference type="EMBL" id="JACHHP010000004">
    <property type="protein sequence ID" value="MBB5208952.1"/>
    <property type="molecule type" value="Genomic_DNA"/>
</dbReference>
<dbReference type="Pfam" id="PF02518">
    <property type="entry name" value="HATPase_c"/>
    <property type="match status" value="1"/>
</dbReference>
<comment type="catalytic activity">
    <reaction evidence="1">
        <text>ATP + protein L-histidine = ADP + protein N-phospho-L-histidine.</text>
        <dbReference type="EC" id="2.7.13.3"/>
    </reaction>
</comment>
<keyword evidence="9" id="KW-0902">Two-component regulatory system</keyword>
<evidence type="ECO:0000256" key="10">
    <source>
        <dbReference type="ARBA" id="ARBA00023136"/>
    </source>
</evidence>
<dbReference type="Gene3D" id="1.10.287.130">
    <property type="match status" value="1"/>
</dbReference>
<dbReference type="InterPro" id="IPR050428">
    <property type="entry name" value="TCS_sensor_his_kinase"/>
</dbReference>
<keyword evidence="7 14" id="KW-0418">Kinase</keyword>
<keyword evidence="8 11" id="KW-1133">Transmembrane helix</keyword>
<dbReference type="InterPro" id="IPR003660">
    <property type="entry name" value="HAMP_dom"/>
</dbReference>
<reference evidence="14 15" key="1">
    <citation type="submission" date="2020-08" db="EMBL/GenBank/DDBJ databases">
        <title>Genomic Encyclopedia of Type Strains, Phase IV (KMG-IV): sequencing the most valuable type-strain genomes for metagenomic binning, comparative biology and taxonomic classification.</title>
        <authorList>
            <person name="Goeker M."/>
        </authorList>
    </citation>
    <scope>NUCLEOTIDE SEQUENCE [LARGE SCALE GENOMIC DNA]</scope>
    <source>
        <strain evidence="14 15">DSM 24163</strain>
    </source>
</reference>
<evidence type="ECO:0000313" key="14">
    <source>
        <dbReference type="EMBL" id="MBB5208952.1"/>
    </source>
</evidence>
<keyword evidence="15" id="KW-1185">Reference proteome</keyword>
<dbReference type="EC" id="2.7.13.3" evidence="3"/>
<keyword evidence="5" id="KW-0808">Transferase</keyword>
<evidence type="ECO:0000259" key="12">
    <source>
        <dbReference type="PROSITE" id="PS50109"/>
    </source>
</evidence>
<evidence type="ECO:0000256" key="4">
    <source>
        <dbReference type="ARBA" id="ARBA00022553"/>
    </source>
</evidence>
<evidence type="ECO:0000256" key="1">
    <source>
        <dbReference type="ARBA" id="ARBA00000085"/>
    </source>
</evidence>
<dbReference type="SMART" id="SM00304">
    <property type="entry name" value="HAMP"/>
    <property type="match status" value="1"/>
</dbReference>
<accession>A0A7W8D8X7</accession>
<dbReference type="CDD" id="cd00075">
    <property type="entry name" value="HATPase"/>
    <property type="match status" value="1"/>
</dbReference>
<evidence type="ECO:0000256" key="8">
    <source>
        <dbReference type="ARBA" id="ARBA00022989"/>
    </source>
</evidence>
<evidence type="ECO:0000256" key="9">
    <source>
        <dbReference type="ARBA" id="ARBA00023012"/>
    </source>
</evidence>
<dbReference type="SUPFAM" id="SSF55874">
    <property type="entry name" value="ATPase domain of HSP90 chaperone/DNA topoisomerase II/histidine kinase"/>
    <property type="match status" value="1"/>
</dbReference>
<evidence type="ECO:0000256" key="6">
    <source>
        <dbReference type="ARBA" id="ARBA00022692"/>
    </source>
</evidence>
<evidence type="ECO:0000256" key="2">
    <source>
        <dbReference type="ARBA" id="ARBA00004370"/>
    </source>
</evidence>
<dbReference type="GO" id="GO:0000155">
    <property type="term" value="F:phosphorelay sensor kinase activity"/>
    <property type="evidence" value="ECO:0007669"/>
    <property type="project" value="InterPro"/>
</dbReference>
<gene>
    <name evidence="14" type="ORF">HNQ52_002502</name>
</gene>
<dbReference type="InterPro" id="IPR003661">
    <property type="entry name" value="HisK_dim/P_dom"/>
</dbReference>
<dbReference type="PRINTS" id="PR00344">
    <property type="entry name" value="BCTRLSENSOR"/>
</dbReference>
<evidence type="ECO:0000256" key="5">
    <source>
        <dbReference type="ARBA" id="ARBA00022679"/>
    </source>
</evidence>
<evidence type="ECO:0000256" key="11">
    <source>
        <dbReference type="SAM" id="Phobius"/>
    </source>
</evidence>
<evidence type="ECO:0000256" key="7">
    <source>
        <dbReference type="ARBA" id="ARBA00022777"/>
    </source>
</evidence>
<dbReference type="PANTHER" id="PTHR45436:SF16">
    <property type="entry name" value="HISTIDINE KINASE"/>
    <property type="match status" value="1"/>
</dbReference>
<feature type="transmembrane region" description="Helical" evidence="11">
    <location>
        <begin position="129"/>
        <end position="150"/>
    </location>
</feature>
<dbReference type="Proteomes" id="UP000521199">
    <property type="component" value="Unassembled WGS sequence"/>
</dbReference>
<proteinExistence type="predicted"/>
<dbReference type="Gene3D" id="3.30.565.10">
    <property type="entry name" value="Histidine kinase-like ATPase, C-terminal domain"/>
    <property type="match status" value="1"/>
</dbReference>
<feature type="domain" description="HAMP" evidence="13">
    <location>
        <begin position="153"/>
        <end position="206"/>
    </location>
</feature>
<dbReference type="InterPro" id="IPR036890">
    <property type="entry name" value="HATPase_C_sf"/>
</dbReference>
<dbReference type="InterPro" id="IPR005467">
    <property type="entry name" value="His_kinase_dom"/>
</dbReference>
<dbReference type="SMART" id="SM00387">
    <property type="entry name" value="HATPase_c"/>
    <property type="match status" value="1"/>
</dbReference>
<evidence type="ECO:0000313" key="15">
    <source>
        <dbReference type="Proteomes" id="UP000521199"/>
    </source>
</evidence>
<dbReference type="InterPro" id="IPR036097">
    <property type="entry name" value="HisK_dim/P_sf"/>
</dbReference>
<dbReference type="InterPro" id="IPR004358">
    <property type="entry name" value="Sig_transdc_His_kin-like_C"/>
</dbReference>
<comment type="subcellular location">
    <subcellularLocation>
        <location evidence="2">Membrane</location>
    </subcellularLocation>
</comment>
<evidence type="ECO:0000259" key="13">
    <source>
        <dbReference type="PROSITE" id="PS50885"/>
    </source>
</evidence>
<dbReference type="PROSITE" id="PS50109">
    <property type="entry name" value="HIS_KIN"/>
    <property type="match status" value="1"/>
</dbReference>
<dbReference type="SMART" id="SM00388">
    <property type="entry name" value="HisKA"/>
    <property type="match status" value="1"/>
</dbReference>
<keyword evidence="10 11" id="KW-0472">Membrane</keyword>